<name>A0A1L9MU80_ASPTC</name>
<dbReference type="EMBL" id="KV878207">
    <property type="protein sequence ID" value="OJI80537.1"/>
    <property type="molecule type" value="Genomic_DNA"/>
</dbReference>
<feature type="region of interest" description="Disordered" evidence="1">
    <location>
        <begin position="96"/>
        <end position="121"/>
    </location>
</feature>
<sequence length="216" mass="24181">MSSVSAYLIIESLWRSKSLPDILSMKGSQLRLHWQSLDILPLTESLTTISPSSESVHRVTTSSKFRELRASIKGCFPDSHPFVLITTNGLSCIDTKHHRKDNTRGGQDDRNPGKRLPIAPEANGKPLFWTVRRDRSVVFSGPRAPITDWRRRGSDSSANMGTLKHSGRSSLVVFRVRKATGGKMRAWIAVTPSYSILLLTYIHVSTRGVWGIIVWD</sequence>
<dbReference type="Proteomes" id="UP000184304">
    <property type="component" value="Unassembled WGS sequence"/>
</dbReference>
<evidence type="ECO:0000313" key="2">
    <source>
        <dbReference type="EMBL" id="OJI80537.1"/>
    </source>
</evidence>
<gene>
    <name evidence="2" type="ORF">ASPTUDRAFT_33424</name>
</gene>
<keyword evidence="3" id="KW-1185">Reference proteome</keyword>
<feature type="compositionally biased region" description="Basic and acidic residues" evidence="1">
    <location>
        <begin position="102"/>
        <end position="112"/>
    </location>
</feature>
<accession>A0A1L9MU80</accession>
<dbReference type="AlphaFoldDB" id="A0A1L9MU80"/>
<evidence type="ECO:0000313" key="3">
    <source>
        <dbReference type="Proteomes" id="UP000184304"/>
    </source>
</evidence>
<organism evidence="2 3">
    <name type="scientific">Aspergillus tubingensis (strain CBS 134.48)</name>
    <dbReference type="NCBI Taxonomy" id="767770"/>
    <lineage>
        <taxon>Eukaryota</taxon>
        <taxon>Fungi</taxon>
        <taxon>Dikarya</taxon>
        <taxon>Ascomycota</taxon>
        <taxon>Pezizomycotina</taxon>
        <taxon>Eurotiomycetes</taxon>
        <taxon>Eurotiomycetidae</taxon>
        <taxon>Eurotiales</taxon>
        <taxon>Aspergillaceae</taxon>
        <taxon>Aspergillus</taxon>
        <taxon>Aspergillus subgen. Circumdati</taxon>
    </lineage>
</organism>
<proteinExistence type="predicted"/>
<dbReference type="VEuPathDB" id="FungiDB:ASPTUDRAFT_33424"/>
<evidence type="ECO:0000256" key="1">
    <source>
        <dbReference type="SAM" id="MobiDB-lite"/>
    </source>
</evidence>
<protein>
    <submittedName>
        <fullName evidence="2">Uncharacterized protein</fullName>
    </submittedName>
</protein>
<reference evidence="3" key="1">
    <citation type="journal article" date="2017" name="Genome Biol.">
        <title>Comparative genomics reveals high biological diversity and specific adaptations in the industrially and medically important fungal genus Aspergillus.</title>
        <authorList>
            <person name="de Vries R.P."/>
            <person name="Riley R."/>
            <person name="Wiebenga A."/>
            <person name="Aguilar-Osorio G."/>
            <person name="Amillis S."/>
            <person name="Uchima C.A."/>
            <person name="Anderluh G."/>
            <person name="Asadollahi M."/>
            <person name="Askin M."/>
            <person name="Barry K."/>
            <person name="Battaglia E."/>
            <person name="Bayram O."/>
            <person name="Benocci T."/>
            <person name="Braus-Stromeyer S.A."/>
            <person name="Caldana C."/>
            <person name="Canovas D."/>
            <person name="Cerqueira G.C."/>
            <person name="Chen F."/>
            <person name="Chen W."/>
            <person name="Choi C."/>
            <person name="Clum A."/>
            <person name="Dos Santos R.A."/>
            <person name="Damasio A.R."/>
            <person name="Diallinas G."/>
            <person name="Emri T."/>
            <person name="Fekete E."/>
            <person name="Flipphi M."/>
            <person name="Freyberg S."/>
            <person name="Gallo A."/>
            <person name="Gournas C."/>
            <person name="Habgood R."/>
            <person name="Hainaut M."/>
            <person name="Harispe M.L."/>
            <person name="Henrissat B."/>
            <person name="Hilden K.S."/>
            <person name="Hope R."/>
            <person name="Hossain A."/>
            <person name="Karabika E."/>
            <person name="Karaffa L."/>
            <person name="Karanyi Z."/>
            <person name="Krasevec N."/>
            <person name="Kuo A."/>
            <person name="Kusch H."/>
            <person name="LaButti K."/>
            <person name="Lagendijk E.L."/>
            <person name="Lapidus A."/>
            <person name="Levasseur A."/>
            <person name="Lindquist E."/>
            <person name="Lipzen A."/>
            <person name="Logrieco A.F."/>
            <person name="MacCabe A."/>
            <person name="Maekelae M.R."/>
            <person name="Malavazi I."/>
            <person name="Melin P."/>
            <person name="Meyer V."/>
            <person name="Mielnichuk N."/>
            <person name="Miskei M."/>
            <person name="Molnar A.P."/>
            <person name="Mule G."/>
            <person name="Ngan C.Y."/>
            <person name="Orejas M."/>
            <person name="Orosz E."/>
            <person name="Ouedraogo J.P."/>
            <person name="Overkamp K.M."/>
            <person name="Park H.-S."/>
            <person name="Perrone G."/>
            <person name="Piumi F."/>
            <person name="Punt P.J."/>
            <person name="Ram A.F."/>
            <person name="Ramon A."/>
            <person name="Rauscher S."/>
            <person name="Record E."/>
            <person name="Riano-Pachon D.M."/>
            <person name="Robert V."/>
            <person name="Roehrig J."/>
            <person name="Ruller R."/>
            <person name="Salamov A."/>
            <person name="Salih N.S."/>
            <person name="Samson R.A."/>
            <person name="Sandor E."/>
            <person name="Sanguinetti M."/>
            <person name="Schuetze T."/>
            <person name="Sepcic K."/>
            <person name="Shelest E."/>
            <person name="Sherlock G."/>
            <person name="Sophianopoulou V."/>
            <person name="Squina F.M."/>
            <person name="Sun H."/>
            <person name="Susca A."/>
            <person name="Todd R.B."/>
            <person name="Tsang A."/>
            <person name="Unkles S.E."/>
            <person name="van de Wiele N."/>
            <person name="van Rossen-Uffink D."/>
            <person name="Oliveira J.V."/>
            <person name="Vesth T.C."/>
            <person name="Visser J."/>
            <person name="Yu J.-H."/>
            <person name="Zhou M."/>
            <person name="Andersen M.R."/>
            <person name="Archer D.B."/>
            <person name="Baker S.E."/>
            <person name="Benoit I."/>
            <person name="Brakhage A.A."/>
            <person name="Braus G.H."/>
            <person name="Fischer R."/>
            <person name="Frisvad J.C."/>
            <person name="Goldman G.H."/>
            <person name="Houbraken J."/>
            <person name="Oakley B."/>
            <person name="Pocsi I."/>
            <person name="Scazzocchio C."/>
            <person name="Seiboth B."/>
            <person name="vanKuyk P.A."/>
            <person name="Wortman J."/>
            <person name="Dyer P.S."/>
            <person name="Grigoriev I.V."/>
        </authorList>
    </citation>
    <scope>NUCLEOTIDE SEQUENCE [LARGE SCALE GENOMIC DNA]</scope>
    <source>
        <strain evidence="3">CBS 134.48</strain>
    </source>
</reference>